<reference evidence="3 4" key="1">
    <citation type="submission" date="2016-03" db="EMBL/GenBank/DDBJ databases">
        <title>How can Kluyveromyces marxianus grow so fast - potential evolutionary course in Saccharomyces Complex revealed by comparative genomics.</title>
        <authorList>
            <person name="Mo W."/>
            <person name="Lu W."/>
            <person name="Yang X."/>
            <person name="Qi J."/>
            <person name="Lv H."/>
        </authorList>
    </citation>
    <scope>NUCLEOTIDE SEQUENCE [LARGE SCALE GENOMIC DNA]</scope>
    <source>
        <strain evidence="3 4">FIM1</strain>
    </source>
</reference>
<protein>
    <submittedName>
        <fullName evidence="3">Coupling of ubiquitin conjugation to ER degradation protein 1</fullName>
    </submittedName>
</protein>
<dbReference type="Pfam" id="PF18499">
    <property type="entry name" value="Cue1_U7BR"/>
    <property type="match status" value="1"/>
</dbReference>
<sequence length="201" mass="22419">MADQGTTLFFVLVITGYIALKWFMSNNEQHPSVQANGASSTSNTNGASNGSSGNGSSGRRTPRPRRIRRPVNQDMIEVVQSLAPHLHPEQIRYDLEQTGSVEATVERFLSGREMPFPPDYQGEASTTNGTTSSSTDPRKRSNIKPDNLLQKYDVDPEEDMSGVDASELSINERKRLMVWKARKNMEKEVKKSEYLQKLLGA</sequence>
<dbReference type="Pfam" id="PF02845">
    <property type="entry name" value="CUE"/>
    <property type="match status" value="1"/>
</dbReference>
<evidence type="ECO:0000259" key="2">
    <source>
        <dbReference type="PROSITE" id="PS51140"/>
    </source>
</evidence>
<reference evidence="3 4" key="2">
    <citation type="submission" date="2019-11" db="EMBL/GenBank/DDBJ databases">
        <authorList>
            <person name="Lu H."/>
        </authorList>
    </citation>
    <scope>NUCLEOTIDE SEQUENCE [LARGE SCALE GENOMIC DNA]</scope>
    <source>
        <strain evidence="3 4">FIM1</strain>
    </source>
</reference>
<evidence type="ECO:0000256" key="1">
    <source>
        <dbReference type="SAM" id="MobiDB-lite"/>
    </source>
</evidence>
<proteinExistence type="predicted"/>
<feature type="compositionally biased region" description="Low complexity" evidence="1">
    <location>
        <begin position="35"/>
        <end position="51"/>
    </location>
</feature>
<feature type="domain" description="CUE" evidence="2">
    <location>
        <begin position="71"/>
        <end position="113"/>
    </location>
</feature>
<evidence type="ECO:0000313" key="3">
    <source>
        <dbReference type="EMBL" id="QGN14264.1"/>
    </source>
</evidence>
<dbReference type="SMART" id="SM00546">
    <property type="entry name" value="CUE"/>
    <property type="match status" value="1"/>
</dbReference>
<accession>A0ABX6ETR2</accession>
<feature type="region of interest" description="Disordered" evidence="1">
    <location>
        <begin position="31"/>
        <end position="72"/>
    </location>
</feature>
<feature type="compositionally biased region" description="Basic residues" evidence="1">
    <location>
        <begin position="60"/>
        <end position="69"/>
    </location>
</feature>
<dbReference type="Gene3D" id="1.10.8.10">
    <property type="entry name" value="DNA helicase RuvA subunit, C-terminal domain"/>
    <property type="match status" value="1"/>
</dbReference>
<gene>
    <name evidence="3" type="primary">CUE1</name>
    <name evidence="3" type="ORF">FIM1_921</name>
</gene>
<name>A0ABX6ETR2_KLUMA</name>
<dbReference type="CDD" id="cd14424">
    <property type="entry name" value="CUE_Cue1p_like"/>
    <property type="match status" value="1"/>
</dbReference>
<dbReference type="InterPro" id="IPR003892">
    <property type="entry name" value="CUE"/>
</dbReference>
<dbReference type="Proteomes" id="UP000422736">
    <property type="component" value="Chromosome 2"/>
</dbReference>
<dbReference type="EMBL" id="CP015055">
    <property type="protein sequence ID" value="QGN14264.1"/>
    <property type="molecule type" value="Genomic_DNA"/>
</dbReference>
<evidence type="ECO:0000313" key="4">
    <source>
        <dbReference type="Proteomes" id="UP000422736"/>
    </source>
</evidence>
<dbReference type="InterPro" id="IPR041158">
    <property type="entry name" value="Cue1_U7BR"/>
</dbReference>
<dbReference type="PROSITE" id="PS51140">
    <property type="entry name" value="CUE"/>
    <property type="match status" value="1"/>
</dbReference>
<dbReference type="Gene3D" id="1.10.287.4310">
    <property type="match status" value="1"/>
</dbReference>
<organism evidence="3 4">
    <name type="scientific">Kluyveromyces marxianus</name>
    <name type="common">Yeast</name>
    <name type="synonym">Candida kefyr</name>
    <dbReference type="NCBI Taxonomy" id="4911"/>
    <lineage>
        <taxon>Eukaryota</taxon>
        <taxon>Fungi</taxon>
        <taxon>Dikarya</taxon>
        <taxon>Ascomycota</taxon>
        <taxon>Saccharomycotina</taxon>
        <taxon>Saccharomycetes</taxon>
        <taxon>Saccharomycetales</taxon>
        <taxon>Saccharomycetaceae</taxon>
        <taxon>Kluyveromyces</taxon>
    </lineage>
</organism>
<feature type="region of interest" description="Disordered" evidence="1">
    <location>
        <begin position="112"/>
        <end position="150"/>
    </location>
</feature>
<keyword evidence="4" id="KW-1185">Reference proteome</keyword>
<feature type="compositionally biased region" description="Low complexity" evidence="1">
    <location>
        <begin position="125"/>
        <end position="135"/>
    </location>
</feature>